<dbReference type="PROSITE" id="PS00648">
    <property type="entry name" value="RIBONUCLEASE_P"/>
    <property type="match status" value="1"/>
</dbReference>
<dbReference type="EMBL" id="JACSGR010000007">
    <property type="protein sequence ID" value="MBH5329937.1"/>
    <property type="molecule type" value="Genomic_DNA"/>
</dbReference>
<dbReference type="InterPro" id="IPR020539">
    <property type="entry name" value="RNase_P_CS"/>
</dbReference>
<proteinExistence type="predicted"/>
<name>A0ABS0NCE9_9NEIS</name>
<dbReference type="Proteomes" id="UP000768471">
    <property type="component" value="Unassembled WGS sequence"/>
</dbReference>
<keyword evidence="2" id="KW-1185">Reference proteome</keyword>
<reference evidence="1 2" key="1">
    <citation type="submission" date="2020-09" db="EMBL/GenBank/DDBJ databases">
        <title>Eikenella S3660 sp. nov., isolated from a throat swab.</title>
        <authorList>
            <person name="Buhl M."/>
        </authorList>
    </citation>
    <scope>NUCLEOTIDE SEQUENCE [LARGE SCALE GENOMIC DNA]</scope>
    <source>
        <strain evidence="1 2">S3360</strain>
    </source>
</reference>
<gene>
    <name evidence="1" type="ORF">H9Q10_09695</name>
</gene>
<evidence type="ECO:0000313" key="1">
    <source>
        <dbReference type="EMBL" id="MBH5329937.1"/>
    </source>
</evidence>
<evidence type="ECO:0000313" key="2">
    <source>
        <dbReference type="Proteomes" id="UP000768471"/>
    </source>
</evidence>
<comment type="caution">
    <text evidence="1">The sequence shown here is derived from an EMBL/GenBank/DDBJ whole genome shotgun (WGS) entry which is preliminary data.</text>
</comment>
<accession>A0ABS0NCE9</accession>
<sequence length="132" mass="15060">MGNEQEYLAKINELCRLPYAKREQKHQWLFKLADELEALPPCDGRNRLLGRIYAELSHYETAAAYFSAIADKSRKDIKNLFAQQEAAKRFGSSHAVARNAAKRKARAIVEAVQEKLAAAITAAAERWYRDKH</sequence>
<protein>
    <submittedName>
        <fullName evidence="1">Uncharacterized protein</fullName>
    </submittedName>
</protein>
<dbReference type="RefSeq" id="WP_197903778.1">
    <property type="nucleotide sequence ID" value="NZ_JACSGR010000007.1"/>
</dbReference>
<organism evidence="1 2">
    <name type="scientific">Eikenella glucosivorans</name>
    <dbReference type="NCBI Taxonomy" id="2766967"/>
    <lineage>
        <taxon>Bacteria</taxon>
        <taxon>Pseudomonadati</taxon>
        <taxon>Pseudomonadota</taxon>
        <taxon>Betaproteobacteria</taxon>
        <taxon>Neisseriales</taxon>
        <taxon>Neisseriaceae</taxon>
        <taxon>Eikenella</taxon>
    </lineage>
</organism>